<feature type="region of interest" description="Disordered" evidence="1">
    <location>
        <begin position="387"/>
        <end position="416"/>
    </location>
</feature>
<dbReference type="RefSeq" id="XP_062790914.1">
    <property type="nucleotide sequence ID" value="XM_062934863.1"/>
</dbReference>
<dbReference type="Proteomes" id="UP001329825">
    <property type="component" value="Chromosome 4"/>
</dbReference>
<evidence type="ECO:0000313" key="2">
    <source>
        <dbReference type="EMBL" id="WRT66174.1"/>
    </source>
</evidence>
<protein>
    <submittedName>
        <fullName evidence="2">Uncharacterized protein</fullName>
    </submittedName>
</protein>
<sequence length="416" mass="46244">MAAVATLPSSTLQADTGVSIPFRCRDLRTGNETIVSSSYNTTSDCGPTASISTKINWWNLPDYLRLPDVSRDDTNLKKNIDKICKQDESFQVTLPPDVAFEISRKRRGYEKTFEKMTKEDGPDKVIDVMQHVKKQTESFVSDWSKGIIQPNTDISDTKTEINPFNVEDFFELRPDLARSTEVRQAVKGMFENLDQGKVTGFGCNLDTTSTKRMKKLEEDLDTTIKRLKGREKAFGYDKWQGDRIGSARKSYVKWLTHATSGTETDDNKSSKQTPSSSQGKDTMTGSNSSSSTTVNGKKETPLSLLNLDTLLEFVHLASDPSIRAAVQKAIKGESCSVSVSEEDSMKLIQSHTLSQETISKLEEEGEEDSIRDFMKAKVQRVGKSLAKWGSLKDTSKDDSTSIPTTNDQTNHPPSSS</sequence>
<evidence type="ECO:0000313" key="3">
    <source>
        <dbReference type="Proteomes" id="UP001329825"/>
    </source>
</evidence>
<feature type="compositionally biased region" description="Polar residues" evidence="1">
    <location>
        <begin position="402"/>
        <end position="416"/>
    </location>
</feature>
<dbReference type="EMBL" id="CP141884">
    <property type="protein sequence ID" value="WRT66174.1"/>
    <property type="molecule type" value="Genomic_DNA"/>
</dbReference>
<name>A0ABZ1CWP1_9TREE</name>
<proteinExistence type="predicted"/>
<feature type="compositionally biased region" description="Low complexity" evidence="1">
    <location>
        <begin position="282"/>
        <end position="293"/>
    </location>
</feature>
<reference evidence="2 3" key="1">
    <citation type="submission" date="2024-01" db="EMBL/GenBank/DDBJ databases">
        <title>Comparative genomics of Cryptococcus and Kwoniella reveals pathogenesis evolution and contrasting modes of karyotype evolution via chromosome fusion or intercentromeric recombination.</title>
        <authorList>
            <person name="Coelho M.A."/>
            <person name="David-Palma M."/>
            <person name="Shea T."/>
            <person name="Bowers K."/>
            <person name="McGinley-Smith S."/>
            <person name="Mohammad A.W."/>
            <person name="Gnirke A."/>
            <person name="Yurkov A.M."/>
            <person name="Nowrousian M."/>
            <person name="Sun S."/>
            <person name="Cuomo C.A."/>
            <person name="Heitman J."/>
        </authorList>
    </citation>
    <scope>NUCLEOTIDE SEQUENCE [LARGE SCALE GENOMIC DNA]</scope>
    <source>
        <strain evidence="2">CBS 11374</strain>
    </source>
</reference>
<evidence type="ECO:0000256" key="1">
    <source>
        <dbReference type="SAM" id="MobiDB-lite"/>
    </source>
</evidence>
<dbReference type="GeneID" id="87955258"/>
<accession>A0ABZ1CWP1</accession>
<feature type="compositionally biased region" description="Polar residues" evidence="1">
    <location>
        <begin position="270"/>
        <end position="281"/>
    </location>
</feature>
<keyword evidence="3" id="KW-1185">Reference proteome</keyword>
<gene>
    <name evidence="2" type="ORF">IL334_003127</name>
</gene>
<feature type="region of interest" description="Disordered" evidence="1">
    <location>
        <begin position="259"/>
        <end position="297"/>
    </location>
</feature>
<organism evidence="2 3">
    <name type="scientific">Kwoniella shivajii</name>
    <dbReference type="NCBI Taxonomy" id="564305"/>
    <lineage>
        <taxon>Eukaryota</taxon>
        <taxon>Fungi</taxon>
        <taxon>Dikarya</taxon>
        <taxon>Basidiomycota</taxon>
        <taxon>Agaricomycotina</taxon>
        <taxon>Tremellomycetes</taxon>
        <taxon>Tremellales</taxon>
        <taxon>Cryptococcaceae</taxon>
        <taxon>Kwoniella</taxon>
    </lineage>
</organism>